<dbReference type="InterPro" id="IPR035965">
    <property type="entry name" value="PAS-like_dom_sf"/>
</dbReference>
<reference evidence="10" key="1">
    <citation type="journal article" date="2016" name="Proc. Natl. Acad. Sci. U.S.A.">
        <title>Functional and topological diversity of LOV domain photoreceptors.</title>
        <authorList>
            <person name="Glantz S.T."/>
            <person name="Carpenter E.J."/>
            <person name="Melkonian M."/>
            <person name="Gardner K.H."/>
            <person name="Boyden E.S."/>
            <person name="Wong G.K."/>
            <person name="Chow B.Y."/>
        </authorList>
    </citation>
    <scope>NUCLEOTIDE SEQUENCE</scope>
    <source>
        <strain evidence="10">YFGP_2018927</strain>
    </source>
</reference>
<dbReference type="Pfam" id="PF13426">
    <property type="entry name" value="PAS_9"/>
    <property type="match status" value="1"/>
</dbReference>
<evidence type="ECO:0000259" key="8">
    <source>
        <dbReference type="PROSITE" id="PS50112"/>
    </source>
</evidence>
<feature type="region of interest" description="Disordered" evidence="7">
    <location>
        <begin position="224"/>
        <end position="248"/>
    </location>
</feature>
<evidence type="ECO:0000256" key="4">
    <source>
        <dbReference type="ARBA" id="ARBA00022643"/>
    </source>
</evidence>
<dbReference type="Gene3D" id="3.30.450.20">
    <property type="entry name" value="PAS domain"/>
    <property type="match status" value="1"/>
</dbReference>
<feature type="region of interest" description="Disordered" evidence="7">
    <location>
        <begin position="174"/>
        <end position="204"/>
    </location>
</feature>
<feature type="compositionally biased region" description="Basic and acidic residues" evidence="7">
    <location>
        <begin position="190"/>
        <end position="204"/>
    </location>
</feature>
<dbReference type="GO" id="GO:0009881">
    <property type="term" value="F:photoreceptor activity"/>
    <property type="evidence" value="ECO:0007669"/>
    <property type="project" value="UniProtKB-KW"/>
</dbReference>
<dbReference type="PROSITE" id="PS50113">
    <property type="entry name" value="PAC"/>
    <property type="match status" value="1"/>
</dbReference>
<feature type="region of interest" description="Disordered" evidence="7">
    <location>
        <begin position="544"/>
        <end position="565"/>
    </location>
</feature>
<organism evidence="10">
    <name type="scientific">Pallavicinia lyellii</name>
    <name type="common">Liverwort</name>
    <name type="synonym">Jungermannia lyellii</name>
    <dbReference type="NCBI Taxonomy" id="56939"/>
    <lineage>
        <taxon>Eukaryota</taxon>
        <taxon>Viridiplantae</taxon>
        <taxon>Streptophyta</taxon>
        <taxon>Embryophyta</taxon>
        <taxon>Marchantiophyta</taxon>
        <taxon>Jungermanniopsida</taxon>
        <taxon>Pelliidae</taxon>
        <taxon>Pallaviciniales</taxon>
        <taxon>Pallaviciniineae</taxon>
        <taxon>Pallaviciniaceae</taxon>
        <taxon>Pallavicinia</taxon>
    </lineage>
</organism>
<evidence type="ECO:0000256" key="6">
    <source>
        <dbReference type="ARBA" id="ARBA00023170"/>
    </source>
</evidence>
<feature type="compositionally biased region" description="Low complexity" evidence="7">
    <location>
        <begin position="228"/>
        <end position="242"/>
    </location>
</feature>
<protein>
    <submittedName>
        <fullName evidence="10">Putative LOV domain-containing protein</fullName>
    </submittedName>
</protein>
<evidence type="ECO:0000259" key="9">
    <source>
        <dbReference type="PROSITE" id="PS50113"/>
    </source>
</evidence>
<evidence type="ECO:0000256" key="7">
    <source>
        <dbReference type="SAM" id="MobiDB-lite"/>
    </source>
</evidence>
<dbReference type="SUPFAM" id="SSF55785">
    <property type="entry name" value="PYP-like sensor domain (PAS domain)"/>
    <property type="match status" value="1"/>
</dbReference>
<keyword evidence="3" id="KW-0285">Flavoprotein</keyword>
<keyword evidence="1" id="KW-0600">Photoreceptor protein</keyword>
<dbReference type="SMART" id="SM00086">
    <property type="entry name" value="PAC"/>
    <property type="match status" value="1"/>
</dbReference>
<dbReference type="AlphaFoldDB" id="A0A126X4R6"/>
<keyword evidence="6" id="KW-0675">Receptor</keyword>
<dbReference type="GO" id="GO:0005634">
    <property type="term" value="C:nucleus"/>
    <property type="evidence" value="ECO:0007669"/>
    <property type="project" value="TreeGrafter"/>
</dbReference>
<dbReference type="CDD" id="cd00130">
    <property type="entry name" value="PAS"/>
    <property type="match status" value="1"/>
</dbReference>
<sequence length="662" mass="74042">MGQPLHVVVDSQRVPRSLRSPEVFGKSACFSASEPQFTKSTWQAALEAAETCMEKIDHTDLHKLDGQETRTLFQLLKEENFTRKQPSQVQEHPTPESYTMSQDEFNQIKLWLQGVNRSTSPVKDSTRIDWSSEFSLDHADSKLEEAMPATPSQQSAGSAMGGNLKETEVTCWKSPEREISIPPDSPQEQGVEKKDQRSEAYEDASKLQQWEAVLNVTKARREFRPRSKGSFSSEGSSRVSSETTMSDEEISERAALWGNEVASIVLKNCSTESTPRTSCASSVTSNSEEIPQVSKHIKDALSSFQLAFLVCDAIDPEFPILYASAGFFHMTGYSAEEVVGKNCRFLQGVDTDVKVVARIRDALKKGEVYTGTILNYKKDGTPFWNLLTLSPIKDLKGKLIKYIGMQAEVNASKATDPKQKTVIKTTCDDVQKQECTQSKLTSRSPKLPPLVPKSRRVTRETEMPVFSLTQSSESQRISYQRSSSTKVKSYSMDSQSRPRRTSCRYSSVTGSMEYRRQPESESTHLTWQAAVRRSAEELRHLVNLEGSPEKAGRKKDPRKKTTVNKKSVQVTCGILQMFRNPDRRVSNVQEGSVLSRSDNDSEDLDSQCGEEARCSIDSVDITGSSTQVEAKSKSSSLRARDTIYSKDTAYALDRTQFCIIES</sequence>
<dbReference type="EMBL" id="KU701899">
    <property type="protein sequence ID" value="AML79420.1"/>
    <property type="molecule type" value="mRNA"/>
</dbReference>
<dbReference type="PANTHER" id="PTHR47429:SF8">
    <property type="entry name" value="PHOTOTROPIN-1-LIKE"/>
    <property type="match status" value="1"/>
</dbReference>
<dbReference type="InterPro" id="IPR000014">
    <property type="entry name" value="PAS"/>
</dbReference>
<feature type="compositionally biased region" description="Polar residues" evidence="7">
    <location>
        <begin position="467"/>
        <end position="495"/>
    </location>
</feature>
<dbReference type="PANTHER" id="PTHR47429">
    <property type="entry name" value="PROTEIN TWIN LOV 1"/>
    <property type="match status" value="1"/>
</dbReference>
<accession>A0A126X4R6</accession>
<evidence type="ECO:0000256" key="2">
    <source>
        <dbReference type="ARBA" id="ARBA00022606"/>
    </source>
</evidence>
<proteinExistence type="evidence at transcript level"/>
<evidence type="ECO:0000313" key="10">
    <source>
        <dbReference type="EMBL" id="AML79420.1"/>
    </source>
</evidence>
<dbReference type="NCBIfam" id="TIGR00229">
    <property type="entry name" value="sensory_box"/>
    <property type="match status" value="1"/>
</dbReference>
<feature type="region of interest" description="Disordered" evidence="7">
    <location>
        <begin position="583"/>
        <end position="609"/>
    </location>
</feature>
<keyword evidence="4" id="KW-0288">FMN</keyword>
<keyword evidence="2" id="KW-0716">Sensory transduction</keyword>
<keyword evidence="5" id="KW-0157">Chromophore</keyword>
<evidence type="ECO:0000256" key="5">
    <source>
        <dbReference type="ARBA" id="ARBA00022991"/>
    </source>
</evidence>
<evidence type="ECO:0000256" key="1">
    <source>
        <dbReference type="ARBA" id="ARBA00022543"/>
    </source>
</evidence>
<dbReference type="PROSITE" id="PS50112">
    <property type="entry name" value="PAS"/>
    <property type="match status" value="1"/>
</dbReference>
<name>A0A126X4R6_PALLY</name>
<dbReference type="InterPro" id="IPR000700">
    <property type="entry name" value="PAS-assoc_C"/>
</dbReference>
<feature type="region of interest" description="Disordered" evidence="7">
    <location>
        <begin position="436"/>
        <end position="521"/>
    </location>
</feature>
<dbReference type="GO" id="GO:0009637">
    <property type="term" value="P:response to blue light"/>
    <property type="evidence" value="ECO:0007669"/>
    <property type="project" value="UniProtKB-ARBA"/>
</dbReference>
<feature type="domain" description="PAS" evidence="8">
    <location>
        <begin position="293"/>
        <end position="366"/>
    </location>
</feature>
<dbReference type="InterPro" id="IPR001610">
    <property type="entry name" value="PAC"/>
</dbReference>
<evidence type="ECO:0000256" key="3">
    <source>
        <dbReference type="ARBA" id="ARBA00022630"/>
    </source>
</evidence>
<feature type="compositionally biased region" description="Basic residues" evidence="7">
    <location>
        <begin position="552"/>
        <end position="563"/>
    </location>
</feature>
<feature type="domain" description="PAC" evidence="9">
    <location>
        <begin position="367"/>
        <end position="421"/>
    </location>
</feature>
<feature type="compositionally biased region" description="Polar residues" evidence="7">
    <location>
        <begin position="586"/>
        <end position="596"/>
    </location>
</feature>